<keyword evidence="11" id="KW-0472">Membrane</keyword>
<keyword evidence="12" id="KW-0829">Tyrosine-protein kinase</keyword>
<dbReference type="GO" id="GO:0005524">
    <property type="term" value="F:ATP binding"/>
    <property type="evidence" value="ECO:0007669"/>
    <property type="project" value="UniProtKB-KW"/>
</dbReference>
<keyword evidence="4" id="KW-0808">Transferase</keyword>
<dbReference type="KEGG" id="tva:4740566"/>
<evidence type="ECO:0000256" key="12">
    <source>
        <dbReference type="ARBA" id="ARBA00023137"/>
    </source>
</evidence>
<keyword evidence="3" id="KW-1003">Cell membrane</keyword>
<evidence type="ECO:0000313" key="17">
    <source>
        <dbReference type="EMBL" id="EAX82934.1"/>
    </source>
</evidence>
<dbReference type="EMBL" id="DS116276">
    <property type="protein sequence ID" value="EAX82934.1"/>
    <property type="molecule type" value="Genomic_DNA"/>
</dbReference>
<keyword evidence="18" id="KW-1185">Reference proteome</keyword>
<protein>
    <recommendedName>
        <fullName evidence="2">receptor protein-tyrosine kinase</fullName>
        <ecNumber evidence="2">2.7.10.1</ecNumber>
    </recommendedName>
</protein>
<dbReference type="InterPro" id="IPR055163">
    <property type="entry name" value="ALK/LTK-like_GRD"/>
</dbReference>
<keyword evidence="8" id="KW-0418">Kinase</keyword>
<keyword evidence="5" id="KW-0812">Transmembrane</keyword>
<evidence type="ECO:0000256" key="5">
    <source>
        <dbReference type="ARBA" id="ARBA00022692"/>
    </source>
</evidence>
<keyword evidence="15" id="KW-0325">Glycoprotein</keyword>
<dbReference type="Pfam" id="PF12810">
    <property type="entry name" value="ALK_LTK_GRD"/>
    <property type="match status" value="1"/>
</dbReference>
<name>A2GIT3_TRIV3</name>
<evidence type="ECO:0000256" key="8">
    <source>
        <dbReference type="ARBA" id="ARBA00022777"/>
    </source>
</evidence>
<evidence type="ECO:0000256" key="10">
    <source>
        <dbReference type="ARBA" id="ARBA00022989"/>
    </source>
</evidence>
<sequence>MGFYNSVPPNATITSGYGAGGSTDIRLVDGLFYDFESLKSRIIVSASGGSWEYYYSTPAYAGGLFSINTSTYYCHTEASGSIAFTFNGANQTSPGSQGYNGPYYKDMCFPGTFGIAGYIANKSQNWGGTGGNGYYAGCSTWRGGGSTGGSSFISGHPGCDAISNESSSFENIIHTGQPIHYSNLSFFNTLMIGGQGKIPLPWIHKQIRSNIDRNEDLDNDKYYETGHQGHGFIRITLFDEAIFLTCKAQYPFSQGHIISLLIFILIYSK</sequence>
<evidence type="ECO:0000256" key="15">
    <source>
        <dbReference type="ARBA" id="ARBA00023180"/>
    </source>
</evidence>
<dbReference type="GO" id="GO:0004714">
    <property type="term" value="F:transmembrane receptor protein tyrosine kinase activity"/>
    <property type="evidence" value="ECO:0007669"/>
    <property type="project" value="UniProtKB-EC"/>
</dbReference>
<feature type="domain" description="ALK/LTK-like glycine-rich" evidence="16">
    <location>
        <begin position="14"/>
        <end position="237"/>
    </location>
</feature>
<keyword evidence="13" id="KW-1015">Disulfide bond</keyword>
<evidence type="ECO:0000256" key="4">
    <source>
        <dbReference type="ARBA" id="ARBA00022679"/>
    </source>
</evidence>
<evidence type="ECO:0000256" key="6">
    <source>
        <dbReference type="ARBA" id="ARBA00022729"/>
    </source>
</evidence>
<dbReference type="Proteomes" id="UP000001542">
    <property type="component" value="Unassembled WGS sequence"/>
</dbReference>
<evidence type="ECO:0000256" key="1">
    <source>
        <dbReference type="ARBA" id="ARBA00004251"/>
    </source>
</evidence>
<reference evidence="17" key="2">
    <citation type="journal article" date="2007" name="Science">
        <title>Draft genome sequence of the sexually transmitted pathogen Trichomonas vaginalis.</title>
        <authorList>
            <person name="Carlton J.M."/>
            <person name="Hirt R.P."/>
            <person name="Silva J.C."/>
            <person name="Delcher A.L."/>
            <person name="Schatz M."/>
            <person name="Zhao Q."/>
            <person name="Wortman J.R."/>
            <person name="Bidwell S.L."/>
            <person name="Alsmark U.C.M."/>
            <person name="Besteiro S."/>
            <person name="Sicheritz-Ponten T."/>
            <person name="Noel C.J."/>
            <person name="Dacks J.B."/>
            <person name="Foster P.G."/>
            <person name="Simillion C."/>
            <person name="Van de Peer Y."/>
            <person name="Miranda-Saavedra D."/>
            <person name="Barton G.J."/>
            <person name="Westrop G.D."/>
            <person name="Mueller S."/>
            <person name="Dessi D."/>
            <person name="Fiori P.L."/>
            <person name="Ren Q."/>
            <person name="Paulsen I."/>
            <person name="Zhang H."/>
            <person name="Bastida-Corcuera F.D."/>
            <person name="Simoes-Barbosa A."/>
            <person name="Brown M.T."/>
            <person name="Hayes R.D."/>
            <person name="Mukherjee M."/>
            <person name="Okumura C.Y."/>
            <person name="Schneider R."/>
            <person name="Smith A.J."/>
            <person name="Vanacova S."/>
            <person name="Villalvazo M."/>
            <person name="Haas B.J."/>
            <person name="Pertea M."/>
            <person name="Feldblyum T.V."/>
            <person name="Utterback T.R."/>
            <person name="Shu C.L."/>
            <person name="Osoegawa K."/>
            <person name="de Jong P.J."/>
            <person name="Hrdy I."/>
            <person name="Horvathova L."/>
            <person name="Zubacova Z."/>
            <person name="Dolezal P."/>
            <person name="Malik S.B."/>
            <person name="Logsdon J.M. Jr."/>
            <person name="Henze K."/>
            <person name="Gupta A."/>
            <person name="Wang C.C."/>
            <person name="Dunne R.L."/>
            <person name="Upcroft J.A."/>
            <person name="Upcroft P."/>
            <person name="White O."/>
            <person name="Salzberg S.L."/>
            <person name="Tang P."/>
            <person name="Chiu C.-H."/>
            <person name="Lee Y.-S."/>
            <person name="Embley T.M."/>
            <person name="Coombs G.H."/>
            <person name="Mottram J.C."/>
            <person name="Tachezy J."/>
            <person name="Fraser-Liggett C.M."/>
            <person name="Johnson P.J."/>
        </authorList>
    </citation>
    <scope>NUCLEOTIDE SEQUENCE [LARGE SCALE GENOMIC DNA]</scope>
    <source>
        <strain evidence="17">G3</strain>
    </source>
</reference>
<evidence type="ECO:0000256" key="11">
    <source>
        <dbReference type="ARBA" id="ARBA00023136"/>
    </source>
</evidence>
<gene>
    <name evidence="17" type="ORF">TVAG_063290</name>
</gene>
<keyword evidence="6" id="KW-0732">Signal</keyword>
<evidence type="ECO:0000259" key="16">
    <source>
        <dbReference type="Pfam" id="PF12810"/>
    </source>
</evidence>
<proteinExistence type="predicted"/>
<evidence type="ECO:0000256" key="7">
    <source>
        <dbReference type="ARBA" id="ARBA00022741"/>
    </source>
</evidence>
<keyword evidence="10" id="KW-1133">Transmembrane helix</keyword>
<keyword evidence="9" id="KW-0067">ATP-binding</keyword>
<evidence type="ECO:0000313" key="18">
    <source>
        <dbReference type="Proteomes" id="UP000001542"/>
    </source>
</evidence>
<keyword evidence="7" id="KW-0547">Nucleotide-binding</keyword>
<comment type="subcellular location">
    <subcellularLocation>
        <location evidence="1">Cell membrane</location>
        <topology evidence="1">Single-pass type I membrane protein</topology>
    </subcellularLocation>
</comment>
<keyword evidence="14" id="KW-0675">Receptor</keyword>
<dbReference type="GO" id="GO:0005886">
    <property type="term" value="C:plasma membrane"/>
    <property type="evidence" value="ECO:0007669"/>
    <property type="project" value="UniProtKB-SubCell"/>
</dbReference>
<dbReference type="EC" id="2.7.10.1" evidence="2"/>
<dbReference type="AlphaFoldDB" id="A2GIT3"/>
<reference evidence="17" key="1">
    <citation type="submission" date="2006-10" db="EMBL/GenBank/DDBJ databases">
        <authorList>
            <person name="Amadeo P."/>
            <person name="Zhao Q."/>
            <person name="Wortman J."/>
            <person name="Fraser-Liggett C."/>
            <person name="Carlton J."/>
        </authorList>
    </citation>
    <scope>NUCLEOTIDE SEQUENCE</scope>
    <source>
        <strain evidence="17">G3</strain>
    </source>
</reference>
<evidence type="ECO:0000256" key="14">
    <source>
        <dbReference type="ARBA" id="ARBA00023170"/>
    </source>
</evidence>
<dbReference type="InParanoid" id="A2GIT3"/>
<organism evidence="17 18">
    <name type="scientific">Trichomonas vaginalis (strain ATCC PRA-98 / G3)</name>
    <dbReference type="NCBI Taxonomy" id="412133"/>
    <lineage>
        <taxon>Eukaryota</taxon>
        <taxon>Metamonada</taxon>
        <taxon>Parabasalia</taxon>
        <taxon>Trichomonadida</taxon>
        <taxon>Trichomonadidae</taxon>
        <taxon>Trichomonas</taxon>
    </lineage>
</organism>
<dbReference type="RefSeq" id="XP_001295864.1">
    <property type="nucleotide sequence ID" value="XM_001295863.1"/>
</dbReference>
<evidence type="ECO:0000256" key="2">
    <source>
        <dbReference type="ARBA" id="ARBA00011902"/>
    </source>
</evidence>
<accession>A2GIT3</accession>
<evidence type="ECO:0000256" key="3">
    <source>
        <dbReference type="ARBA" id="ARBA00022475"/>
    </source>
</evidence>
<dbReference type="VEuPathDB" id="TrichDB:TVAGG3_0451650"/>
<evidence type="ECO:0000256" key="13">
    <source>
        <dbReference type="ARBA" id="ARBA00023157"/>
    </source>
</evidence>
<evidence type="ECO:0000256" key="9">
    <source>
        <dbReference type="ARBA" id="ARBA00022840"/>
    </source>
</evidence>
<dbReference type="VEuPathDB" id="TrichDB:TVAG_063290"/>